<dbReference type="SMART" id="SM00220">
    <property type="entry name" value="S_TKc"/>
    <property type="match status" value="1"/>
</dbReference>
<feature type="transmembrane region" description="Helical" evidence="4">
    <location>
        <begin position="235"/>
        <end position="256"/>
    </location>
</feature>
<accession>A0A1W0A4T9</accession>
<dbReference type="InterPro" id="IPR001064">
    <property type="entry name" value="Beta/gamma_crystallin"/>
</dbReference>
<dbReference type="InterPro" id="IPR001245">
    <property type="entry name" value="Ser-Thr/Tyr_kinase_cat_dom"/>
</dbReference>
<comment type="similarity">
    <text evidence="1">Belongs to the beta/gamma-crystallin family.</text>
</comment>
<evidence type="ECO:0000256" key="2">
    <source>
        <dbReference type="ARBA" id="ARBA00022737"/>
    </source>
</evidence>
<feature type="compositionally biased region" description="Polar residues" evidence="3">
    <location>
        <begin position="314"/>
        <end position="332"/>
    </location>
</feature>
<sequence length="638" mass="71633">MWVWLVVLAAGAAATSKVVTVFAGINFQGENISFEVGEYKLPSGWNERIESLKVDNGYELVGVNWKNYYMIWDEDAPKLGYFWNNFISTIKVRSKTNELVLLPNKFQSIAGTYFSGLSQTCHLNLQPGNIIRDNESDVVIKLYVVPGYQVTLYTGLNQTGTFKTFNEDQIPFKWGGLEPMSYKVIKAAATATVAVVIPTTSIFSTDAPPIPSPTSTSDNSSRANDLINACDYVDVGVIVGSIAGVVVIVLLAFIIVKKRKKQHQQSQQHEQPYHSLNENSNPPMDIPAVHPGKDVIHGNTEDNKSSKQERVPTIDTNNNTTPSQDRTATTSDRGVDRRISALSLSNTNFELDVSYLRDHRLELVDLYVASNKPLASGAYGEVWLGMYGRQQVAIKRLKSRERTQVQMFINEIILYSQLDSDYIVRFIGASWTRPIEIECVVEYMNLGDLRNYLVTHPPNEFTWDQKYQSIVCIIRGLAYLHTYKVPIIHRDLKSRNVLLDSDKGTKFTDFGTSRAAEVDDTMTNGIGTYQWMAPEVILGTHYSTAADIFSFGIILSEFCTHQVPYTNLRPQSGKVLTQHVLLQEVCAGRVRPSFDGEGVPLWVKDMAFQCLELNPDVRPNALELAALLTTFRDKFHIK</sequence>
<dbReference type="Gene3D" id="2.60.20.10">
    <property type="entry name" value="Crystallins"/>
    <property type="match status" value="1"/>
</dbReference>
<dbReference type="InterPro" id="IPR051681">
    <property type="entry name" value="Ser/Thr_Kinases-Pseudokinases"/>
</dbReference>
<keyword evidence="2" id="KW-0677">Repeat</keyword>
<gene>
    <name evidence="7" type="ORF">THRCLA_02549</name>
</gene>
<comment type="caution">
    <text evidence="7">The sequence shown here is derived from an EMBL/GenBank/DDBJ whole genome shotgun (WGS) entry which is preliminary data.</text>
</comment>
<evidence type="ECO:0000259" key="5">
    <source>
        <dbReference type="PROSITE" id="PS50011"/>
    </source>
</evidence>
<dbReference type="InterPro" id="IPR011009">
    <property type="entry name" value="Kinase-like_dom_sf"/>
</dbReference>
<dbReference type="AlphaFoldDB" id="A0A1W0A4T9"/>
<proteinExistence type="inferred from homology"/>
<protein>
    <submittedName>
        <fullName evidence="7">Kinase</fullName>
    </submittedName>
</protein>
<feature type="domain" description="Protein kinase" evidence="5">
    <location>
        <begin position="368"/>
        <end position="631"/>
    </location>
</feature>
<keyword evidence="4" id="KW-0812">Transmembrane</keyword>
<evidence type="ECO:0000256" key="3">
    <source>
        <dbReference type="SAM" id="MobiDB-lite"/>
    </source>
</evidence>
<dbReference type="PROSITE" id="PS50011">
    <property type="entry name" value="PROTEIN_KINASE_DOM"/>
    <property type="match status" value="1"/>
</dbReference>
<dbReference type="EMBL" id="JNBS01000475">
    <property type="protein sequence ID" value="OQS05292.1"/>
    <property type="molecule type" value="Genomic_DNA"/>
</dbReference>
<dbReference type="Gene3D" id="3.30.200.20">
    <property type="entry name" value="Phosphorylase Kinase, domain 1"/>
    <property type="match status" value="1"/>
</dbReference>
<dbReference type="PROSITE" id="PS50915">
    <property type="entry name" value="CRYSTALLIN_BETA_GAMMA"/>
    <property type="match status" value="1"/>
</dbReference>
<keyword evidence="7" id="KW-0418">Kinase</keyword>
<evidence type="ECO:0000256" key="4">
    <source>
        <dbReference type="SAM" id="Phobius"/>
    </source>
</evidence>
<dbReference type="SUPFAM" id="SSF56112">
    <property type="entry name" value="Protein kinase-like (PK-like)"/>
    <property type="match status" value="1"/>
</dbReference>
<evidence type="ECO:0000259" key="6">
    <source>
        <dbReference type="PROSITE" id="PS50915"/>
    </source>
</evidence>
<name>A0A1W0A4T9_9STRA</name>
<dbReference type="PROSITE" id="PS00108">
    <property type="entry name" value="PROTEIN_KINASE_ST"/>
    <property type="match status" value="1"/>
</dbReference>
<evidence type="ECO:0000256" key="1">
    <source>
        <dbReference type="ARBA" id="ARBA00009646"/>
    </source>
</evidence>
<keyword evidence="4" id="KW-1133">Transmembrane helix</keyword>
<keyword evidence="7" id="KW-0808">Transferase</keyword>
<dbReference type="Pfam" id="PF07714">
    <property type="entry name" value="PK_Tyr_Ser-Thr"/>
    <property type="match status" value="1"/>
</dbReference>
<organism evidence="7 8">
    <name type="scientific">Thraustotheca clavata</name>
    <dbReference type="NCBI Taxonomy" id="74557"/>
    <lineage>
        <taxon>Eukaryota</taxon>
        <taxon>Sar</taxon>
        <taxon>Stramenopiles</taxon>
        <taxon>Oomycota</taxon>
        <taxon>Saprolegniomycetes</taxon>
        <taxon>Saprolegniales</taxon>
        <taxon>Achlyaceae</taxon>
        <taxon>Thraustotheca</taxon>
    </lineage>
</organism>
<dbReference type="InterPro" id="IPR011024">
    <property type="entry name" value="G_crystallin-like"/>
</dbReference>
<evidence type="ECO:0000313" key="8">
    <source>
        <dbReference type="Proteomes" id="UP000243217"/>
    </source>
</evidence>
<dbReference type="SUPFAM" id="SSF49695">
    <property type="entry name" value="gamma-Crystallin-like"/>
    <property type="match status" value="1"/>
</dbReference>
<feature type="region of interest" description="Disordered" evidence="3">
    <location>
        <begin position="264"/>
        <end position="334"/>
    </location>
</feature>
<feature type="compositionally biased region" description="Basic and acidic residues" evidence="3">
    <location>
        <begin position="291"/>
        <end position="312"/>
    </location>
</feature>
<keyword evidence="8" id="KW-1185">Reference proteome</keyword>
<dbReference type="GO" id="GO:0005524">
    <property type="term" value="F:ATP binding"/>
    <property type="evidence" value="ECO:0007669"/>
    <property type="project" value="InterPro"/>
</dbReference>
<evidence type="ECO:0000313" key="7">
    <source>
        <dbReference type="EMBL" id="OQS05292.1"/>
    </source>
</evidence>
<feature type="domain" description="Beta/gamma crystallin 'Greek key'" evidence="6">
    <location>
        <begin position="17"/>
        <end position="56"/>
    </location>
</feature>
<reference evidence="7 8" key="1">
    <citation type="journal article" date="2014" name="Genome Biol. Evol.">
        <title>The secreted proteins of Achlya hypogyna and Thraustotheca clavata identify the ancestral oomycete secretome and reveal gene acquisitions by horizontal gene transfer.</title>
        <authorList>
            <person name="Misner I."/>
            <person name="Blouin N."/>
            <person name="Leonard G."/>
            <person name="Richards T.A."/>
            <person name="Lane C.E."/>
        </authorList>
    </citation>
    <scope>NUCLEOTIDE SEQUENCE [LARGE SCALE GENOMIC DNA]</scope>
    <source>
        <strain evidence="7 8">ATCC 34112</strain>
    </source>
</reference>
<dbReference type="InterPro" id="IPR008271">
    <property type="entry name" value="Ser/Thr_kinase_AS"/>
</dbReference>
<dbReference type="Gene3D" id="1.10.510.10">
    <property type="entry name" value="Transferase(Phosphotransferase) domain 1"/>
    <property type="match status" value="1"/>
</dbReference>
<dbReference type="PANTHER" id="PTHR44329">
    <property type="entry name" value="SERINE/THREONINE-PROTEIN KINASE TNNI3K-RELATED"/>
    <property type="match status" value="1"/>
</dbReference>
<keyword evidence="4" id="KW-0472">Membrane</keyword>
<dbReference type="GO" id="GO:0004674">
    <property type="term" value="F:protein serine/threonine kinase activity"/>
    <property type="evidence" value="ECO:0007669"/>
    <property type="project" value="TreeGrafter"/>
</dbReference>
<dbReference type="PANTHER" id="PTHR44329:SF214">
    <property type="entry name" value="PROTEIN KINASE DOMAIN-CONTAINING PROTEIN"/>
    <property type="match status" value="1"/>
</dbReference>
<dbReference type="InterPro" id="IPR000719">
    <property type="entry name" value="Prot_kinase_dom"/>
</dbReference>
<dbReference type="Proteomes" id="UP000243217">
    <property type="component" value="Unassembled WGS sequence"/>
</dbReference>
<dbReference type="STRING" id="74557.A0A1W0A4T9"/>